<comment type="caution">
    <text evidence="1">The sequence shown here is derived from an EMBL/GenBank/DDBJ whole genome shotgun (WGS) entry which is preliminary data.</text>
</comment>
<protein>
    <submittedName>
        <fullName evidence="1">Uncharacterized protein</fullName>
    </submittedName>
</protein>
<sequence>MGEKTPKCFRFNRALVWLDFAYNMQLRPNVPNSFEPLRGETSASEIEVRLDPNEDYPNSTDAEIEAQVTEGDTAIEGVPMYIRREDRMLTIHILKL</sequence>
<organism evidence="1 2">
    <name type="scientific">Trichonephila clavata</name>
    <name type="common">Joro spider</name>
    <name type="synonym">Nephila clavata</name>
    <dbReference type="NCBI Taxonomy" id="2740835"/>
    <lineage>
        <taxon>Eukaryota</taxon>
        <taxon>Metazoa</taxon>
        <taxon>Ecdysozoa</taxon>
        <taxon>Arthropoda</taxon>
        <taxon>Chelicerata</taxon>
        <taxon>Arachnida</taxon>
        <taxon>Araneae</taxon>
        <taxon>Araneomorphae</taxon>
        <taxon>Entelegynae</taxon>
        <taxon>Araneoidea</taxon>
        <taxon>Nephilidae</taxon>
        <taxon>Trichonephila</taxon>
    </lineage>
</organism>
<keyword evidence="2" id="KW-1185">Reference proteome</keyword>
<reference evidence="1" key="1">
    <citation type="submission" date="2020-07" db="EMBL/GenBank/DDBJ databases">
        <title>Multicomponent nature underlies the extraordinary mechanical properties of spider dragline silk.</title>
        <authorList>
            <person name="Kono N."/>
            <person name="Nakamura H."/>
            <person name="Mori M."/>
            <person name="Yoshida Y."/>
            <person name="Ohtoshi R."/>
            <person name="Malay A.D."/>
            <person name="Moran D.A.P."/>
            <person name="Tomita M."/>
            <person name="Numata K."/>
            <person name="Arakawa K."/>
        </authorList>
    </citation>
    <scope>NUCLEOTIDE SEQUENCE</scope>
</reference>
<gene>
    <name evidence="1" type="ORF">TNCT_449621</name>
</gene>
<proteinExistence type="predicted"/>
<evidence type="ECO:0000313" key="1">
    <source>
        <dbReference type="EMBL" id="GFR05961.1"/>
    </source>
</evidence>
<evidence type="ECO:0000313" key="2">
    <source>
        <dbReference type="Proteomes" id="UP000887116"/>
    </source>
</evidence>
<name>A0A8X6JGU7_TRICU</name>
<dbReference type="OrthoDB" id="10372170at2759"/>
<dbReference type="Proteomes" id="UP000887116">
    <property type="component" value="Unassembled WGS sequence"/>
</dbReference>
<dbReference type="EMBL" id="BMAO01016054">
    <property type="protein sequence ID" value="GFR05961.1"/>
    <property type="molecule type" value="Genomic_DNA"/>
</dbReference>
<dbReference type="AlphaFoldDB" id="A0A8X6JGU7"/>
<accession>A0A8X6JGU7</accession>